<dbReference type="EMBL" id="JARKHS020014112">
    <property type="protein sequence ID" value="KAK8775473.1"/>
    <property type="molecule type" value="Genomic_DNA"/>
</dbReference>
<evidence type="ECO:0000313" key="2">
    <source>
        <dbReference type="Proteomes" id="UP001321473"/>
    </source>
</evidence>
<keyword evidence="2" id="KW-1185">Reference proteome</keyword>
<comment type="caution">
    <text evidence="1">The sequence shown here is derived from an EMBL/GenBank/DDBJ whole genome shotgun (WGS) entry which is preliminary data.</text>
</comment>
<evidence type="ECO:0000313" key="1">
    <source>
        <dbReference type="EMBL" id="KAK8775473.1"/>
    </source>
</evidence>
<dbReference type="Proteomes" id="UP001321473">
    <property type="component" value="Unassembled WGS sequence"/>
</dbReference>
<organism evidence="1 2">
    <name type="scientific">Amblyomma americanum</name>
    <name type="common">Lone star tick</name>
    <dbReference type="NCBI Taxonomy" id="6943"/>
    <lineage>
        <taxon>Eukaryota</taxon>
        <taxon>Metazoa</taxon>
        <taxon>Ecdysozoa</taxon>
        <taxon>Arthropoda</taxon>
        <taxon>Chelicerata</taxon>
        <taxon>Arachnida</taxon>
        <taxon>Acari</taxon>
        <taxon>Parasitiformes</taxon>
        <taxon>Ixodida</taxon>
        <taxon>Ixodoidea</taxon>
        <taxon>Ixodidae</taxon>
        <taxon>Amblyomminae</taxon>
        <taxon>Amblyomma</taxon>
    </lineage>
</organism>
<dbReference type="InterPro" id="IPR012674">
    <property type="entry name" value="Calycin"/>
</dbReference>
<gene>
    <name evidence="1" type="ORF">V5799_031181</name>
</gene>
<dbReference type="AlphaFoldDB" id="A0AAQ4EM22"/>
<reference evidence="1 2" key="1">
    <citation type="journal article" date="2023" name="Arcadia Sci">
        <title>De novo assembly of a long-read Amblyomma americanum tick genome.</title>
        <authorList>
            <person name="Chou S."/>
            <person name="Poskanzer K.E."/>
            <person name="Rollins M."/>
            <person name="Thuy-Boun P.S."/>
        </authorList>
    </citation>
    <scope>NUCLEOTIDE SEQUENCE [LARGE SCALE GENOMIC DNA]</scope>
    <source>
        <strain evidence="1">F_SG_1</strain>
        <tissue evidence="1">Salivary glands</tissue>
    </source>
</reference>
<sequence length="263" mass="30625">MLRRRNSVVLRHSYKSRSCRYYLNELPGVSVEWPVVTHEKGIRLEKREAGRKAGKRERERDVFFGDPLLILLTHFFKTETHFTPSLLLNWLVIDCPRLSECNGCSEYYPSSFRLLEWRSRNIQLRRLDVALIGTLFLNYFVVCGPNKDKMKCYHHEGVPGRLCPGVKPLPCSGTQKRCACVAGTAWTWDEYCVPYRDCVSRSHNPNVLVHSKEELVLVGISKGVIDLQQRKCIRSTFVTTRGAGISRMIHYDERKMDNAWRWM</sequence>
<accession>A0AAQ4EM22</accession>
<protein>
    <submittedName>
        <fullName evidence="1">Uncharacterized protein</fullName>
    </submittedName>
</protein>
<name>A0AAQ4EM22_AMBAM</name>
<dbReference type="Gene3D" id="2.40.128.20">
    <property type="match status" value="1"/>
</dbReference>
<proteinExistence type="predicted"/>